<organism evidence="3">
    <name type="scientific">viral metagenome</name>
    <dbReference type="NCBI Taxonomy" id="1070528"/>
    <lineage>
        <taxon>unclassified sequences</taxon>
        <taxon>metagenomes</taxon>
        <taxon>organismal metagenomes</taxon>
    </lineage>
</organism>
<dbReference type="GO" id="GO:0006362">
    <property type="term" value="P:transcription elongation by RNA polymerase I"/>
    <property type="evidence" value="ECO:0007669"/>
    <property type="project" value="TreeGrafter"/>
</dbReference>
<dbReference type="GO" id="GO:0005665">
    <property type="term" value="C:RNA polymerase II, core complex"/>
    <property type="evidence" value="ECO:0007669"/>
    <property type="project" value="TreeGrafter"/>
</dbReference>
<dbReference type="GO" id="GO:0003899">
    <property type="term" value="F:DNA-directed RNA polymerase activity"/>
    <property type="evidence" value="ECO:0007669"/>
    <property type="project" value="InterPro"/>
</dbReference>
<sequence>MSSSQYIISLYNSRKNLIELLRVQGFDVTDYEGFSINEVDAMHTNSQLDMLLNHTTETKKVYIKYANHVRQNNLDVFVDDLFNTENVLNKETDIFIIVSDDEPNECIMAKLEYLYDHDGVFIIIHNIRRLQYNILSHQLTPTTRILNNDEKKALWEKYNIKDDTQLPEISRFDPLALAIGMKPRQVCEMIRNSSTALETTYYRICV</sequence>
<evidence type="ECO:0000256" key="1">
    <source>
        <dbReference type="ARBA" id="ARBA00023163"/>
    </source>
</evidence>
<evidence type="ECO:0000313" key="3">
    <source>
        <dbReference type="EMBL" id="QHT90489.1"/>
    </source>
</evidence>
<dbReference type="InterPro" id="IPR014381">
    <property type="entry name" value="Arch_Rpo5/euc_Rpb5"/>
</dbReference>
<dbReference type="InterPro" id="IPR000783">
    <property type="entry name" value="RNA_pol_subH/Rpb5_C"/>
</dbReference>
<dbReference type="SUPFAM" id="SSF55287">
    <property type="entry name" value="RPB5-like RNA polymerase subunit"/>
    <property type="match status" value="1"/>
</dbReference>
<protein>
    <recommendedName>
        <fullName evidence="2">RNA polymerase subunit H/Rpb5 C-terminal domain-containing protein</fullName>
    </recommendedName>
</protein>
<dbReference type="GO" id="GO:0006366">
    <property type="term" value="P:transcription by RNA polymerase II"/>
    <property type="evidence" value="ECO:0007669"/>
    <property type="project" value="TreeGrafter"/>
</dbReference>
<dbReference type="Pfam" id="PF01191">
    <property type="entry name" value="RNA_pol_Rpb5_C"/>
    <property type="match status" value="1"/>
</dbReference>
<evidence type="ECO:0000259" key="2">
    <source>
        <dbReference type="Pfam" id="PF01191"/>
    </source>
</evidence>
<dbReference type="PANTHER" id="PTHR10535">
    <property type="entry name" value="DNA-DIRECTED RNA POLYMERASES I, II, AND III SUBUNIT RPABC1"/>
    <property type="match status" value="1"/>
</dbReference>
<keyword evidence="1" id="KW-0804">Transcription</keyword>
<name>A0A6C0ICK9_9ZZZZ</name>
<dbReference type="GO" id="GO:0005736">
    <property type="term" value="C:RNA polymerase I complex"/>
    <property type="evidence" value="ECO:0007669"/>
    <property type="project" value="TreeGrafter"/>
</dbReference>
<dbReference type="Gene3D" id="3.90.940.20">
    <property type="entry name" value="RPB5-like RNA polymerase subunit"/>
    <property type="match status" value="1"/>
</dbReference>
<dbReference type="GO" id="GO:0005666">
    <property type="term" value="C:RNA polymerase III complex"/>
    <property type="evidence" value="ECO:0007669"/>
    <property type="project" value="TreeGrafter"/>
</dbReference>
<dbReference type="AlphaFoldDB" id="A0A6C0ICK9"/>
<dbReference type="InterPro" id="IPR035913">
    <property type="entry name" value="RPB5-like_sf"/>
</dbReference>
<dbReference type="PIRSF" id="PIRSF000747">
    <property type="entry name" value="RPB5"/>
    <property type="match status" value="1"/>
</dbReference>
<reference evidence="3" key="1">
    <citation type="journal article" date="2020" name="Nature">
        <title>Giant virus diversity and host interactions through global metagenomics.</title>
        <authorList>
            <person name="Schulz F."/>
            <person name="Roux S."/>
            <person name="Paez-Espino D."/>
            <person name="Jungbluth S."/>
            <person name="Walsh D.A."/>
            <person name="Denef V.J."/>
            <person name="McMahon K.D."/>
            <person name="Konstantinidis K.T."/>
            <person name="Eloe-Fadrosh E.A."/>
            <person name="Kyrpides N.C."/>
            <person name="Woyke T."/>
        </authorList>
    </citation>
    <scope>NUCLEOTIDE SEQUENCE</scope>
    <source>
        <strain evidence="3">GVMAG-M-3300023184-68</strain>
    </source>
</reference>
<dbReference type="GO" id="GO:0042797">
    <property type="term" value="P:tRNA transcription by RNA polymerase III"/>
    <property type="evidence" value="ECO:0007669"/>
    <property type="project" value="TreeGrafter"/>
</dbReference>
<proteinExistence type="predicted"/>
<dbReference type="EMBL" id="MN740154">
    <property type="protein sequence ID" value="QHT90489.1"/>
    <property type="molecule type" value="Genomic_DNA"/>
</dbReference>
<accession>A0A6C0ICK9</accession>
<dbReference type="GO" id="GO:0003677">
    <property type="term" value="F:DNA binding"/>
    <property type="evidence" value="ECO:0007669"/>
    <property type="project" value="InterPro"/>
</dbReference>
<feature type="domain" description="RNA polymerase subunit H/Rpb5 C-terminal" evidence="2">
    <location>
        <begin position="132"/>
        <end position="205"/>
    </location>
</feature>
<dbReference type="PANTHER" id="PTHR10535:SF0">
    <property type="entry name" value="DNA-DIRECTED RNA POLYMERASES I, II, AND III SUBUNIT RPABC1"/>
    <property type="match status" value="1"/>
</dbReference>